<dbReference type="Proteomes" id="UP001595912">
    <property type="component" value="Unassembled WGS sequence"/>
</dbReference>
<sequence length="158" mass="17791">MGKKAKRRTKWYESAAERENEYVRAVILEPGHPLQEDALELAVHARDMAARSLGEDHPACAEATQNIGLYYHVLGGDPERAAELFDEARTKAGPYHPVLTRSFYFLGVHHQQAGDPGQARKFLQEVLDIIRREGHAEDPRIEQLTEMLTELGPPPRNG</sequence>
<dbReference type="EMBL" id="JBHSIU010000108">
    <property type="protein sequence ID" value="MFC5006744.1"/>
    <property type="molecule type" value="Genomic_DNA"/>
</dbReference>
<dbReference type="RefSeq" id="WP_380127414.1">
    <property type="nucleotide sequence ID" value="NZ_JBHSIU010000108.1"/>
</dbReference>
<keyword evidence="2" id="KW-1185">Reference proteome</keyword>
<comment type="caution">
    <text evidence="1">The sequence shown here is derived from an EMBL/GenBank/DDBJ whole genome shotgun (WGS) entry which is preliminary data.</text>
</comment>
<dbReference type="Gene3D" id="1.25.40.10">
    <property type="entry name" value="Tetratricopeptide repeat domain"/>
    <property type="match status" value="1"/>
</dbReference>
<reference evidence="2" key="1">
    <citation type="journal article" date="2019" name="Int. J. Syst. Evol. Microbiol.">
        <title>The Global Catalogue of Microorganisms (GCM) 10K type strain sequencing project: providing services to taxonomists for standard genome sequencing and annotation.</title>
        <authorList>
            <consortium name="The Broad Institute Genomics Platform"/>
            <consortium name="The Broad Institute Genome Sequencing Center for Infectious Disease"/>
            <person name="Wu L."/>
            <person name="Ma J."/>
        </authorList>
    </citation>
    <scope>NUCLEOTIDE SEQUENCE [LARGE SCALE GENOMIC DNA]</scope>
    <source>
        <strain evidence="2">CGMCC 4.7152</strain>
    </source>
</reference>
<dbReference type="SUPFAM" id="SSF48452">
    <property type="entry name" value="TPR-like"/>
    <property type="match status" value="1"/>
</dbReference>
<name>A0ABV9WHM1_9ACTN</name>
<evidence type="ECO:0000313" key="1">
    <source>
        <dbReference type="EMBL" id="MFC5006744.1"/>
    </source>
</evidence>
<evidence type="ECO:0000313" key="2">
    <source>
        <dbReference type="Proteomes" id="UP001595912"/>
    </source>
</evidence>
<protein>
    <submittedName>
        <fullName evidence="1">Tetratricopeptide repeat protein</fullName>
    </submittedName>
</protein>
<accession>A0ABV9WHM1</accession>
<gene>
    <name evidence="1" type="ORF">ACFPIJ_54160</name>
</gene>
<dbReference type="Pfam" id="PF13424">
    <property type="entry name" value="TPR_12"/>
    <property type="match status" value="1"/>
</dbReference>
<proteinExistence type="predicted"/>
<organism evidence="1 2">
    <name type="scientific">Dactylosporangium cerinum</name>
    <dbReference type="NCBI Taxonomy" id="1434730"/>
    <lineage>
        <taxon>Bacteria</taxon>
        <taxon>Bacillati</taxon>
        <taxon>Actinomycetota</taxon>
        <taxon>Actinomycetes</taxon>
        <taxon>Micromonosporales</taxon>
        <taxon>Micromonosporaceae</taxon>
        <taxon>Dactylosporangium</taxon>
    </lineage>
</organism>
<dbReference type="InterPro" id="IPR011990">
    <property type="entry name" value="TPR-like_helical_dom_sf"/>
</dbReference>